<dbReference type="Proteomes" id="UP000053791">
    <property type="component" value="Unassembled WGS sequence"/>
</dbReference>
<dbReference type="EMBL" id="LQBQ01000035">
    <property type="protein sequence ID" value="KUJ76357.1"/>
    <property type="molecule type" value="Genomic_DNA"/>
</dbReference>
<accession>A0A0X3TKP7</accession>
<comment type="caution">
    <text evidence="1">The sequence shown here is derived from an EMBL/GenBank/DDBJ whole genome shotgun (WGS) entry which is preliminary data.</text>
</comment>
<gene>
    <name evidence="1" type="ORF">AVO45_11185</name>
</gene>
<dbReference type="AlphaFoldDB" id="A0A0X3TKP7"/>
<proteinExistence type="predicted"/>
<protein>
    <submittedName>
        <fullName evidence="1">Uncharacterized protein</fullName>
    </submittedName>
</protein>
<reference evidence="1 2" key="1">
    <citation type="submission" date="2015-12" db="EMBL/GenBank/DDBJ databases">
        <authorList>
            <person name="Shamseldin A."/>
            <person name="Moawad H."/>
            <person name="Abd El-Rahim W.M."/>
            <person name="Sadowsky M.J."/>
        </authorList>
    </citation>
    <scope>NUCLEOTIDE SEQUENCE [LARGE SCALE GENOMIC DNA]</scope>
    <source>
        <strain evidence="1 2">ZGT118</strain>
    </source>
</reference>
<keyword evidence="2" id="KW-1185">Reference proteome</keyword>
<evidence type="ECO:0000313" key="2">
    <source>
        <dbReference type="Proteomes" id="UP000053791"/>
    </source>
</evidence>
<sequence>MTAKFLAVWLPRIIDTSRTMRAFGPTAILVSSENMTCTTPLASVVIASPEFTSIPRRTTWVLPPDVSLAPCWTPTTSPIAA</sequence>
<evidence type="ECO:0000313" key="1">
    <source>
        <dbReference type="EMBL" id="KUJ76357.1"/>
    </source>
</evidence>
<organism evidence="1 2">
    <name type="scientific">Ruegeria marisrubri</name>
    <dbReference type="NCBI Taxonomy" id="1685379"/>
    <lineage>
        <taxon>Bacteria</taxon>
        <taxon>Pseudomonadati</taxon>
        <taxon>Pseudomonadota</taxon>
        <taxon>Alphaproteobacteria</taxon>
        <taxon>Rhodobacterales</taxon>
        <taxon>Roseobacteraceae</taxon>
        <taxon>Ruegeria</taxon>
    </lineage>
</organism>
<name>A0A0X3TKP7_9RHOB</name>